<dbReference type="InterPro" id="IPR010982">
    <property type="entry name" value="Lambda_DNA-bd_dom_sf"/>
</dbReference>
<dbReference type="PANTHER" id="PTHR36924">
    <property type="entry name" value="ANTITOXIN HIGA-1"/>
    <property type="match status" value="1"/>
</dbReference>
<dbReference type="InterPro" id="IPR001387">
    <property type="entry name" value="Cro/C1-type_HTH"/>
</dbReference>
<proteinExistence type="predicted"/>
<evidence type="ECO:0000313" key="5">
    <source>
        <dbReference type="Proteomes" id="UP000634011"/>
    </source>
</evidence>
<evidence type="ECO:0000313" key="4">
    <source>
        <dbReference type="EMBL" id="MBC3860886.1"/>
    </source>
</evidence>
<dbReference type="NCBIfam" id="TIGR02607">
    <property type="entry name" value="antidote_HigA"/>
    <property type="match status" value="1"/>
</dbReference>
<gene>
    <name evidence="4" type="ORF">H8K32_02145</name>
</gene>
<name>A0A923HJL5_9BURK</name>
<dbReference type="RefSeq" id="WP_186910803.1">
    <property type="nucleotide sequence ID" value="NZ_JACOFV010000001.1"/>
</dbReference>
<dbReference type="PANTHER" id="PTHR36924:SF1">
    <property type="entry name" value="ANTITOXIN HIGA-1"/>
    <property type="match status" value="1"/>
</dbReference>
<comment type="caution">
    <text evidence="4">The sequence shown here is derived from an EMBL/GenBank/DDBJ whole genome shotgun (WGS) entry which is preliminary data.</text>
</comment>
<dbReference type="Gene3D" id="1.10.260.40">
    <property type="entry name" value="lambda repressor-like DNA-binding domains"/>
    <property type="match status" value="1"/>
</dbReference>
<keyword evidence="5" id="KW-1185">Reference proteome</keyword>
<sequence length="95" mass="10771">MKNKPIERDPNRKPTHPGEILKENVLPELRISQAALAKKLNVSRYTISKILQAKASLNAEISVALEAHVGSTAEQWMRMQIAHDLWVARRSAKLY</sequence>
<evidence type="ECO:0000259" key="3">
    <source>
        <dbReference type="PROSITE" id="PS50943"/>
    </source>
</evidence>
<protein>
    <submittedName>
        <fullName evidence="4">HigA family addiction module antidote protein</fullName>
    </submittedName>
</protein>
<accession>A0A923HJL5</accession>
<feature type="region of interest" description="Disordered" evidence="2">
    <location>
        <begin position="1"/>
        <end position="21"/>
    </location>
</feature>
<keyword evidence="1" id="KW-0238">DNA-binding</keyword>
<dbReference type="AlphaFoldDB" id="A0A923HJL5"/>
<feature type="domain" description="HTH cro/C1-type" evidence="3">
    <location>
        <begin position="28"/>
        <end position="76"/>
    </location>
</feature>
<evidence type="ECO:0000256" key="1">
    <source>
        <dbReference type="ARBA" id="ARBA00023125"/>
    </source>
</evidence>
<dbReference type="PROSITE" id="PS50943">
    <property type="entry name" value="HTH_CROC1"/>
    <property type="match status" value="1"/>
</dbReference>
<dbReference type="EMBL" id="JACOFV010000001">
    <property type="protein sequence ID" value="MBC3860886.1"/>
    <property type="molecule type" value="Genomic_DNA"/>
</dbReference>
<dbReference type="SUPFAM" id="SSF47413">
    <property type="entry name" value="lambda repressor-like DNA-binding domains"/>
    <property type="match status" value="1"/>
</dbReference>
<organism evidence="4 5">
    <name type="scientific">Undibacterium jejuense</name>
    <dbReference type="NCBI Taxonomy" id="1344949"/>
    <lineage>
        <taxon>Bacteria</taxon>
        <taxon>Pseudomonadati</taxon>
        <taxon>Pseudomonadota</taxon>
        <taxon>Betaproteobacteria</taxon>
        <taxon>Burkholderiales</taxon>
        <taxon>Oxalobacteraceae</taxon>
        <taxon>Undibacterium</taxon>
    </lineage>
</organism>
<dbReference type="CDD" id="cd00093">
    <property type="entry name" value="HTH_XRE"/>
    <property type="match status" value="1"/>
</dbReference>
<dbReference type="GO" id="GO:0003677">
    <property type="term" value="F:DNA binding"/>
    <property type="evidence" value="ECO:0007669"/>
    <property type="project" value="UniProtKB-KW"/>
</dbReference>
<dbReference type="Pfam" id="PF01381">
    <property type="entry name" value="HTH_3"/>
    <property type="match status" value="1"/>
</dbReference>
<evidence type="ECO:0000256" key="2">
    <source>
        <dbReference type="SAM" id="MobiDB-lite"/>
    </source>
</evidence>
<feature type="compositionally biased region" description="Basic and acidic residues" evidence="2">
    <location>
        <begin position="1"/>
        <end position="12"/>
    </location>
</feature>
<dbReference type="InterPro" id="IPR013430">
    <property type="entry name" value="Toxin_antidote_HigA"/>
</dbReference>
<reference evidence="4" key="1">
    <citation type="submission" date="2020-08" db="EMBL/GenBank/DDBJ databases">
        <title>Novel species isolated from subtropical streams in China.</title>
        <authorList>
            <person name="Lu H."/>
        </authorList>
    </citation>
    <scope>NUCLEOTIDE SEQUENCE</scope>
    <source>
        <strain evidence="4">KACC 12607</strain>
    </source>
</reference>
<dbReference type="Proteomes" id="UP000634011">
    <property type="component" value="Unassembled WGS sequence"/>
</dbReference>